<dbReference type="Proteomes" id="UP000267223">
    <property type="component" value="Unassembled WGS sequence"/>
</dbReference>
<comment type="caution">
    <text evidence="1">The sequence shown here is derived from an EMBL/GenBank/DDBJ whole genome shotgun (WGS) entry which is preliminary data.</text>
</comment>
<gene>
    <name evidence="1" type="ORF">EFY79_17645</name>
</gene>
<evidence type="ECO:0008006" key="3">
    <source>
        <dbReference type="Google" id="ProtNLM"/>
    </source>
</evidence>
<proteinExistence type="predicted"/>
<name>A0A3M9N7L6_9BACT</name>
<evidence type="ECO:0000313" key="1">
    <source>
        <dbReference type="EMBL" id="RNI33814.1"/>
    </source>
</evidence>
<evidence type="ECO:0000313" key="2">
    <source>
        <dbReference type="Proteomes" id="UP000267223"/>
    </source>
</evidence>
<dbReference type="RefSeq" id="WP_123122071.1">
    <property type="nucleotide sequence ID" value="NZ_RJJR01000016.1"/>
</dbReference>
<dbReference type="OrthoDB" id="9762853at2"/>
<organism evidence="1 2">
    <name type="scientific">Hanamia caeni</name>
    <dbReference type="NCBI Taxonomy" id="2294116"/>
    <lineage>
        <taxon>Bacteria</taxon>
        <taxon>Pseudomonadati</taxon>
        <taxon>Bacteroidota</taxon>
        <taxon>Chitinophagia</taxon>
        <taxon>Chitinophagales</taxon>
        <taxon>Chitinophagaceae</taxon>
        <taxon>Hanamia</taxon>
    </lineage>
</organism>
<reference evidence="1 2" key="1">
    <citation type="submission" date="2018-11" db="EMBL/GenBank/DDBJ databases">
        <title>Draft genome sequence of Ferruginibacter sp. BO-59.</title>
        <authorList>
            <person name="Im W.T."/>
        </authorList>
    </citation>
    <scope>NUCLEOTIDE SEQUENCE [LARGE SCALE GENOMIC DNA]</scope>
    <source>
        <strain evidence="1 2">BO-59</strain>
    </source>
</reference>
<dbReference type="EMBL" id="RJJR01000016">
    <property type="protein sequence ID" value="RNI33814.1"/>
    <property type="molecule type" value="Genomic_DNA"/>
</dbReference>
<keyword evidence="2" id="KW-1185">Reference proteome</keyword>
<protein>
    <recommendedName>
        <fullName evidence="3">Baseplate J-like protein</fullName>
    </recommendedName>
</protein>
<accession>A0A3M9N7L6</accession>
<sequence>MFDCKNLVHPFQNDPGCSQSQRVMEDLLNASTKIDGRTLADLLNYFVELSSHIKYTYATQAETSGNYSLKEANWESFFAGSNTPFILASASKNNSAGISEKLQLYNFLLSKNPTTERLQLLLYYFYFNTIYRIDNLYSSVQFIGLPVVATIEAAVKNKLQVHVTTFIRIFYTAHKVLGVKLIDFTSFFNQKGIWNIATDVTAGDEEINAIDTGRLDQIVAIQYAFNNSTSAILQAVDTISASAAANIQQSLTGLKEELNQRYSPHLALLFTFLNIFRKLQDNLNGYTKKHLDFFYQTVLRLTPRDAQPDKVHIVFELQKQLKQYALKKGLLVKADKDKNGIEIDFAIDDDIVVNKTQVADIRTLFLNNGNVYDDVYVEGAYMALKANTADGIDRDFTDDPKNYPTLGGKYSKYIAPGKKSPQKYPSARIGFVLASNVLLLNEGERTIDITLNCTLKDNCSTVNEVFREKKSLINPAKLFTSVKSVLSDAYIYINSQLINQAKKQGLDLTKANLISNQFLREELPKQICCAGIAAYKERDDATILREEWDRFLNQNNFTEDEQNFLFGIFKPFKPFRALFSGEKGWIEAANTDRKIVTDPLSISITGDAASFVIQIIATIHAGMPAITFYNKDVLLEDLGSISPLVKIDLNDNIKLALTDAILKNTNHDCCFENEQGIAGREISLYHFFRDTIINDSKITVKVCGLKNFIVQNDESVQDVNSPIYPFGTRPAIIDFDAVNSNVNSDSSTTSDSPDNIELRNKEITEEKKLIKNLVGPNFYVGSAEIFSKKWNQLCVNLNWKDKPGDFNEYYKAYLVKYSEVDGKIKSVYGLNESDFEVNLALLSQGEWIKEKGSKEKVAWDRLLPDYNRNLFPKMACDLCAGVRPFTHSFYIVPEDFGNPIVEDNLLTGLKKYDTTSRKGFVRFTMEKQDFLHKDYAFVLGRQMMALGRFPDVILENAVYLVNQKDGSSVIAYQNIGSTLFLLEKSIEDAANAAKDTKDGADALATDYATDPNSVQAEIKTNKESANTTKESADTVASNFEKIQNFLKIFDKDGKPIKEIAVLIPNEPWTPIISNMELDYTATADSIDITLIHLYPYKDTYKQEALALIPSLFPSFCDEETLFIGLSDLMPGSNVNLLFQLAEATSDTELDVETVSWKYLSNNQWFSLRTGFEILEDGTENLTTSGIIQFSLPGNISADNTIMPKSIYWIKAAVPLNSRAVSETFSIQAQAMEATFVIDAKNDTGRLSGSLEEGSVSKLKVADANIKQVLQPYPSFGGSPPELTGDYYTRVSELLRHKGRAIQKFDYERIVLQAFPQIFKTKCINHSFFLSAHEYDNDFPVAPGYVLLAVIPDLTKLMAAESFEPKVPESIIEDIQSYLCARTSPFVKIKAVNPRYEKINICLSLILREGYDKNFYKDELMKDLREFLAPWAVGIFDKLRFGQCVNKSDLVYFLETREYVDYITRMSIQSEFDKKTFSESTTEICPLTPRSILLAGDIQVCFEENGKQEWKAKPCDKPAPVIPLNKEKTTILL</sequence>